<dbReference type="InterPro" id="IPR000182">
    <property type="entry name" value="GNAT_dom"/>
</dbReference>
<dbReference type="Pfam" id="PF00583">
    <property type="entry name" value="Acetyltransf_1"/>
    <property type="match status" value="1"/>
</dbReference>
<reference evidence="2" key="1">
    <citation type="submission" date="2018-05" db="EMBL/GenBank/DDBJ databases">
        <authorList>
            <person name="Lanie J.A."/>
            <person name="Ng W.-L."/>
            <person name="Kazmierczak K.M."/>
            <person name="Andrzejewski T.M."/>
            <person name="Davidsen T.M."/>
            <person name="Wayne K.J."/>
            <person name="Tettelin H."/>
            <person name="Glass J.I."/>
            <person name="Rusch D."/>
            <person name="Podicherti R."/>
            <person name="Tsui H.-C.T."/>
            <person name="Winkler M.E."/>
        </authorList>
    </citation>
    <scope>NUCLEOTIDE SEQUENCE</scope>
</reference>
<name>A0A383DYL4_9ZZZZ</name>
<dbReference type="InterPro" id="IPR016181">
    <property type="entry name" value="Acyl_CoA_acyltransferase"/>
</dbReference>
<feature type="non-terminal residue" evidence="2">
    <location>
        <position position="128"/>
    </location>
</feature>
<dbReference type="PROSITE" id="PS51186">
    <property type="entry name" value="GNAT"/>
    <property type="match status" value="1"/>
</dbReference>
<dbReference type="EMBL" id="UINC01221300">
    <property type="protein sequence ID" value="SVE49581.1"/>
    <property type="molecule type" value="Genomic_DNA"/>
</dbReference>
<dbReference type="Gene3D" id="3.40.630.30">
    <property type="match status" value="1"/>
</dbReference>
<evidence type="ECO:0000259" key="1">
    <source>
        <dbReference type="PROSITE" id="PS51186"/>
    </source>
</evidence>
<evidence type="ECO:0000313" key="2">
    <source>
        <dbReference type="EMBL" id="SVE49581.1"/>
    </source>
</evidence>
<sequence length="128" mass="15033">MYYDLRWRILRKPWNQPQGSEQDDLEESSFHRMIVNEKGKTLGVGRIQINFSEEAQIRYMAVEDGYQNKGIGKLVLQSLEEIAAKKNVNFIILQARGNALTFYKSSGYQIVEKSYLLFGEIQHWLMRK</sequence>
<feature type="domain" description="N-acetyltransferase" evidence="1">
    <location>
        <begin position="1"/>
        <end position="128"/>
    </location>
</feature>
<dbReference type="GO" id="GO:0016747">
    <property type="term" value="F:acyltransferase activity, transferring groups other than amino-acyl groups"/>
    <property type="evidence" value="ECO:0007669"/>
    <property type="project" value="InterPro"/>
</dbReference>
<accession>A0A383DYL4</accession>
<protein>
    <recommendedName>
        <fullName evidence="1">N-acetyltransferase domain-containing protein</fullName>
    </recommendedName>
</protein>
<gene>
    <name evidence="2" type="ORF">METZ01_LOCUS502435</name>
</gene>
<organism evidence="2">
    <name type="scientific">marine metagenome</name>
    <dbReference type="NCBI Taxonomy" id="408172"/>
    <lineage>
        <taxon>unclassified sequences</taxon>
        <taxon>metagenomes</taxon>
        <taxon>ecological metagenomes</taxon>
    </lineage>
</organism>
<dbReference type="SUPFAM" id="SSF55729">
    <property type="entry name" value="Acyl-CoA N-acyltransferases (Nat)"/>
    <property type="match status" value="1"/>
</dbReference>
<proteinExistence type="predicted"/>
<dbReference type="CDD" id="cd04301">
    <property type="entry name" value="NAT_SF"/>
    <property type="match status" value="1"/>
</dbReference>
<dbReference type="AlphaFoldDB" id="A0A383DYL4"/>